<dbReference type="SUPFAM" id="SSF47459">
    <property type="entry name" value="HLH, helix-loop-helix DNA-binding domain"/>
    <property type="match status" value="1"/>
</dbReference>
<dbReference type="PROSITE" id="PS50888">
    <property type="entry name" value="BHLH"/>
    <property type="match status" value="1"/>
</dbReference>
<dbReference type="Proteomes" id="UP000515154">
    <property type="component" value="Linkage group LG18"/>
</dbReference>
<keyword evidence="5" id="KW-1185">Reference proteome</keyword>
<dbReference type="PANTHER" id="PTHR46117">
    <property type="entry name" value="FI24210P1"/>
    <property type="match status" value="1"/>
</dbReference>
<dbReference type="GO" id="GO:0046983">
    <property type="term" value="F:protein dimerization activity"/>
    <property type="evidence" value="ECO:0007669"/>
    <property type="project" value="InterPro"/>
</dbReference>
<dbReference type="AlphaFoldDB" id="A0A6P7TAZ5"/>
<keyword evidence="3" id="KW-0804">Transcription</keyword>
<gene>
    <name evidence="6" type="primary">LOC115221455</name>
</gene>
<dbReference type="GO" id="GO:0000981">
    <property type="term" value="F:DNA-binding transcription factor activity, RNA polymerase II-specific"/>
    <property type="evidence" value="ECO:0007669"/>
    <property type="project" value="TreeGrafter"/>
</dbReference>
<dbReference type="InterPro" id="IPR051732">
    <property type="entry name" value="USF"/>
</dbReference>
<reference evidence="6" key="1">
    <citation type="submission" date="2025-08" db="UniProtKB">
        <authorList>
            <consortium name="RefSeq"/>
        </authorList>
    </citation>
    <scope>IDENTIFICATION</scope>
</reference>
<protein>
    <submittedName>
        <fullName evidence="6">Upstream stimulatory factor 2</fullName>
    </submittedName>
</protein>
<evidence type="ECO:0000256" key="3">
    <source>
        <dbReference type="ARBA" id="ARBA00023163"/>
    </source>
</evidence>
<dbReference type="SMART" id="SM00353">
    <property type="entry name" value="HLH"/>
    <property type="match status" value="1"/>
</dbReference>
<dbReference type="PANTHER" id="PTHR46117:SF3">
    <property type="entry name" value="FI24210P1"/>
    <property type="match status" value="1"/>
</dbReference>
<dbReference type="RefSeq" id="XP_029647500.1">
    <property type="nucleotide sequence ID" value="XM_029791640.2"/>
</dbReference>
<evidence type="ECO:0000256" key="1">
    <source>
        <dbReference type="ARBA" id="ARBA00004123"/>
    </source>
</evidence>
<dbReference type="KEGG" id="osn:115221455"/>
<evidence type="ECO:0000256" key="4">
    <source>
        <dbReference type="ARBA" id="ARBA00023242"/>
    </source>
</evidence>
<name>A0A6P7TAZ5_9MOLL</name>
<comment type="subcellular location">
    <subcellularLocation>
        <location evidence="1">Nucleus</location>
    </subcellularLocation>
</comment>
<dbReference type="InterPro" id="IPR036638">
    <property type="entry name" value="HLH_DNA-bd_sf"/>
</dbReference>
<proteinExistence type="predicted"/>
<dbReference type="InterPro" id="IPR011598">
    <property type="entry name" value="bHLH_dom"/>
</dbReference>
<accession>A0A6P7TAZ5</accession>
<keyword evidence="4" id="KW-0539">Nucleus</keyword>
<keyword evidence="2" id="KW-0805">Transcription regulation</keyword>
<dbReference type="Gene3D" id="4.10.280.10">
    <property type="entry name" value="Helix-loop-helix DNA-binding domain"/>
    <property type="match status" value="1"/>
</dbReference>
<evidence type="ECO:0000256" key="2">
    <source>
        <dbReference type="ARBA" id="ARBA00023015"/>
    </source>
</evidence>
<dbReference type="CDD" id="cd11396">
    <property type="entry name" value="bHLHzip_USF"/>
    <property type="match status" value="1"/>
</dbReference>
<dbReference type="Pfam" id="PF00010">
    <property type="entry name" value="HLH"/>
    <property type="match status" value="1"/>
</dbReference>
<sequence length="289" mass="31181">MDSLDQALESSQDKTNDSNGSDDVQLTGHAEGMTGSYEVGDCFSAGQVTYRVVQVTQDGSEATAQVVSTTGFPAGAQVAQAVIQTPFSNGGSPTPESQTETRFTYFPTSGSTGESAVASPAEVPTATAIGPVTAAGGQFYVMMSPQDVLQSQRNIAPRTNYSPKLDGRSTRDDRRRATHNEVERRRRDKINNWIVHLSKLVPECAQDHSKQGQVSASKGGILAKACEYIQELRTANARMADSLKETERISVDCDLHRQQCEELKQENSILRATLQQHGIVIPDLTGSTS</sequence>
<evidence type="ECO:0000313" key="5">
    <source>
        <dbReference type="Proteomes" id="UP000515154"/>
    </source>
</evidence>
<organism evidence="5 6">
    <name type="scientific">Octopus sinensis</name>
    <name type="common">East Asian common octopus</name>
    <dbReference type="NCBI Taxonomy" id="2607531"/>
    <lineage>
        <taxon>Eukaryota</taxon>
        <taxon>Metazoa</taxon>
        <taxon>Spiralia</taxon>
        <taxon>Lophotrochozoa</taxon>
        <taxon>Mollusca</taxon>
        <taxon>Cephalopoda</taxon>
        <taxon>Coleoidea</taxon>
        <taxon>Octopodiformes</taxon>
        <taxon>Octopoda</taxon>
        <taxon>Incirrata</taxon>
        <taxon>Octopodidae</taxon>
        <taxon>Octopus</taxon>
    </lineage>
</organism>
<dbReference type="GO" id="GO:0005634">
    <property type="term" value="C:nucleus"/>
    <property type="evidence" value="ECO:0007669"/>
    <property type="project" value="UniProtKB-SubCell"/>
</dbReference>
<evidence type="ECO:0000313" key="6">
    <source>
        <dbReference type="RefSeq" id="XP_029647500.1"/>
    </source>
</evidence>
<dbReference type="GO" id="GO:0000978">
    <property type="term" value="F:RNA polymerase II cis-regulatory region sequence-specific DNA binding"/>
    <property type="evidence" value="ECO:0007669"/>
    <property type="project" value="TreeGrafter"/>
</dbReference>